<evidence type="ECO:0000259" key="1">
    <source>
        <dbReference type="Pfam" id="PF13524"/>
    </source>
</evidence>
<evidence type="ECO:0000313" key="3">
    <source>
        <dbReference type="EMBL" id="SDI55881.1"/>
    </source>
</evidence>
<dbReference type="Proteomes" id="UP000182836">
    <property type="component" value="Unassembled WGS sequence"/>
</dbReference>
<dbReference type="STRING" id="47500.AF333_00920"/>
<proteinExistence type="predicted"/>
<accession>A0A0M0HC69</accession>
<dbReference type="Gene3D" id="1.25.40.10">
    <property type="entry name" value="Tetratricopeptide repeat domain"/>
    <property type="match status" value="1"/>
</dbReference>
<dbReference type="PANTHER" id="PTHR45947:SF3">
    <property type="entry name" value="SULFOQUINOVOSYL TRANSFERASE SQD2"/>
    <property type="match status" value="1"/>
</dbReference>
<name>A0A0M0HC69_ANEMI</name>
<keyword evidence="4" id="KW-1185">Reference proteome</keyword>
<dbReference type="AlphaFoldDB" id="A0A0M0HC69"/>
<gene>
    <name evidence="2" type="ORF">AF333_00920</name>
    <name evidence="3" type="ORF">SAMN04487909_10598</name>
</gene>
<protein>
    <submittedName>
        <fullName evidence="3">Glycosyltransferase involved in cell wall bisynthesis</fullName>
    </submittedName>
</protein>
<feature type="domain" description="Spore protein YkvP/CgeB glycosyl transferase-like" evidence="1">
    <location>
        <begin position="352"/>
        <end position="464"/>
    </location>
</feature>
<dbReference type="Pfam" id="PF13524">
    <property type="entry name" value="Glyco_trans_1_2"/>
    <property type="match status" value="1"/>
</dbReference>
<keyword evidence="3" id="KW-0808">Transferase</keyword>
<dbReference type="PANTHER" id="PTHR45947">
    <property type="entry name" value="SULFOQUINOVOSYL TRANSFERASE SQD2"/>
    <property type="match status" value="1"/>
</dbReference>
<reference evidence="2 4" key="1">
    <citation type="submission" date="2015-07" db="EMBL/GenBank/DDBJ databases">
        <title>Fjat-14205 dsm 2895.</title>
        <authorList>
            <person name="Liu B."/>
            <person name="Wang J."/>
            <person name="Zhu Y."/>
            <person name="Liu G."/>
            <person name="Chen Q."/>
            <person name="Chen Z."/>
            <person name="Lan J."/>
            <person name="Che J."/>
            <person name="Ge C."/>
            <person name="Shi H."/>
            <person name="Pan Z."/>
            <person name="Liu X."/>
        </authorList>
    </citation>
    <scope>NUCLEOTIDE SEQUENCE [LARGE SCALE GENOMIC DNA]</scope>
    <source>
        <strain evidence="2 4">DSM 2895</strain>
    </source>
</reference>
<dbReference type="Gene3D" id="3.40.50.2000">
    <property type="entry name" value="Glycogen Phosphorylase B"/>
    <property type="match status" value="2"/>
</dbReference>
<dbReference type="GO" id="GO:0016757">
    <property type="term" value="F:glycosyltransferase activity"/>
    <property type="evidence" value="ECO:0007669"/>
    <property type="project" value="TreeGrafter"/>
</dbReference>
<dbReference type="InterPro" id="IPR050194">
    <property type="entry name" value="Glycosyltransferase_grp1"/>
</dbReference>
<reference evidence="3 5" key="2">
    <citation type="submission" date="2016-10" db="EMBL/GenBank/DDBJ databases">
        <authorList>
            <person name="de Groot N.N."/>
        </authorList>
    </citation>
    <scope>NUCLEOTIDE SEQUENCE [LARGE SCALE GENOMIC DNA]</scope>
    <source>
        <strain evidence="3 5">DSM 2895</strain>
    </source>
</reference>
<organism evidence="2 4">
    <name type="scientific">Aneurinibacillus migulanus</name>
    <name type="common">Bacillus migulanus</name>
    <dbReference type="NCBI Taxonomy" id="47500"/>
    <lineage>
        <taxon>Bacteria</taxon>
        <taxon>Bacillati</taxon>
        <taxon>Bacillota</taxon>
        <taxon>Bacilli</taxon>
        <taxon>Bacillales</taxon>
        <taxon>Paenibacillaceae</taxon>
        <taxon>Aneurinibacillus group</taxon>
        <taxon>Aneurinibacillus</taxon>
    </lineage>
</organism>
<dbReference type="RefSeq" id="WP_053432641.1">
    <property type="nucleotide sequence ID" value="NZ_BJOA01000065.1"/>
</dbReference>
<dbReference type="InterPro" id="IPR055259">
    <property type="entry name" value="YkvP/CgeB_Glyco_trans-like"/>
</dbReference>
<dbReference type="SUPFAM" id="SSF48452">
    <property type="entry name" value="TPR-like"/>
    <property type="match status" value="1"/>
</dbReference>
<dbReference type="EMBL" id="FNED01000005">
    <property type="protein sequence ID" value="SDI55881.1"/>
    <property type="molecule type" value="Genomic_DNA"/>
</dbReference>
<evidence type="ECO:0000313" key="4">
    <source>
        <dbReference type="Proteomes" id="UP000037269"/>
    </source>
</evidence>
<dbReference type="Proteomes" id="UP000037269">
    <property type="component" value="Unassembled WGS sequence"/>
</dbReference>
<evidence type="ECO:0000313" key="2">
    <source>
        <dbReference type="EMBL" id="KON99327.1"/>
    </source>
</evidence>
<evidence type="ECO:0000313" key="5">
    <source>
        <dbReference type="Proteomes" id="UP000182836"/>
    </source>
</evidence>
<dbReference type="SUPFAM" id="SSF53756">
    <property type="entry name" value="UDP-Glycosyltransferase/glycogen phosphorylase"/>
    <property type="match status" value="1"/>
</dbReference>
<dbReference type="GeneID" id="42303777"/>
<dbReference type="InterPro" id="IPR011990">
    <property type="entry name" value="TPR-like_helical_dom_sf"/>
</dbReference>
<dbReference type="EMBL" id="LGUG01000002">
    <property type="protein sequence ID" value="KON99327.1"/>
    <property type="molecule type" value="Genomic_DNA"/>
</dbReference>
<dbReference type="PATRIC" id="fig|47500.9.peg.896"/>
<sequence>MNDYENDTNKLKNNIRHLLQLKELDQAKTLLDKYENTMPQEPEFYVLRALLSIQSDHYDDAWLWLWRGIEKYPDHTNLHFHMGFVCECLNKYQDTLLHYRYTKNLTNDKNLKDKMDTKISEVHAKLKESSADEAKPLRVLQGTMEIANQMNVLSKGLQSLGILSKTLSYYDFYLGYSSDYTWNLAKEQNDKNLNARLKKLTNKLMSQYNIFHFHFGTTLTLDGADLEMLNRANKSLFMQHWGSEVRFYSQARKLNPYAKAKVMNEESIKYRLERLSRHIRHCFVADRELHEYVKNFYENVYIIPSMIDLSMYQPEENTTLHPKPLIVHAPTSQEIKGTKYILQAVEHLKSHYEFDFQLVHGMSHKEAMEIYRKADIIIDQLHIGSYGLFAVECMAMGKPVICWISDYMQDNYPEDLPIISANPDNVVNKLEYVLQNQDMLPEIGRQGRKYVERYHDMLTNSKKILRIYEAVESLS</sequence>